<evidence type="ECO:0000313" key="2">
    <source>
        <dbReference type="Proteomes" id="UP000015453"/>
    </source>
</evidence>
<dbReference type="EMBL" id="AUSU01006793">
    <property type="protein sequence ID" value="EPS61498.1"/>
    <property type="molecule type" value="Genomic_DNA"/>
</dbReference>
<dbReference type="AlphaFoldDB" id="S8DFD3"/>
<dbReference type="Proteomes" id="UP000015453">
    <property type="component" value="Unassembled WGS sequence"/>
</dbReference>
<comment type="caution">
    <text evidence="1">The sequence shown here is derived from an EMBL/GenBank/DDBJ whole genome shotgun (WGS) entry which is preliminary data.</text>
</comment>
<proteinExistence type="predicted"/>
<keyword evidence="2" id="KW-1185">Reference proteome</keyword>
<sequence length="52" mass="5516">MTINHGYFLGLGNPSPPPISSISYDCIHKSLVEIAGDFDGRGASVTKPSVRL</sequence>
<organism evidence="1 2">
    <name type="scientific">Genlisea aurea</name>
    <dbReference type="NCBI Taxonomy" id="192259"/>
    <lineage>
        <taxon>Eukaryota</taxon>
        <taxon>Viridiplantae</taxon>
        <taxon>Streptophyta</taxon>
        <taxon>Embryophyta</taxon>
        <taxon>Tracheophyta</taxon>
        <taxon>Spermatophyta</taxon>
        <taxon>Magnoliopsida</taxon>
        <taxon>eudicotyledons</taxon>
        <taxon>Gunneridae</taxon>
        <taxon>Pentapetalae</taxon>
        <taxon>asterids</taxon>
        <taxon>lamiids</taxon>
        <taxon>Lamiales</taxon>
        <taxon>Lentibulariaceae</taxon>
        <taxon>Genlisea</taxon>
    </lineage>
</organism>
<accession>S8DFD3</accession>
<protein>
    <submittedName>
        <fullName evidence="1">Uncharacterized protein</fullName>
    </submittedName>
</protein>
<evidence type="ECO:0000313" key="1">
    <source>
        <dbReference type="EMBL" id="EPS61498.1"/>
    </source>
</evidence>
<gene>
    <name evidence="1" type="ORF">M569_13299</name>
</gene>
<reference evidence="1 2" key="1">
    <citation type="journal article" date="2013" name="BMC Genomics">
        <title>The miniature genome of a carnivorous plant Genlisea aurea contains a low number of genes and short non-coding sequences.</title>
        <authorList>
            <person name="Leushkin E.V."/>
            <person name="Sutormin R.A."/>
            <person name="Nabieva E.R."/>
            <person name="Penin A.A."/>
            <person name="Kondrashov A.S."/>
            <person name="Logacheva M.D."/>
        </authorList>
    </citation>
    <scope>NUCLEOTIDE SEQUENCE [LARGE SCALE GENOMIC DNA]</scope>
</reference>
<name>S8DFD3_9LAMI</name>